<dbReference type="Pfam" id="PF13409">
    <property type="entry name" value="GST_N_2"/>
    <property type="match status" value="1"/>
</dbReference>
<organism evidence="2 3">
    <name type="scientific">Drouetiella hepatica Uher 2000/2452</name>
    <dbReference type="NCBI Taxonomy" id="904376"/>
    <lineage>
        <taxon>Bacteria</taxon>
        <taxon>Bacillati</taxon>
        <taxon>Cyanobacteriota</taxon>
        <taxon>Cyanophyceae</taxon>
        <taxon>Oculatellales</taxon>
        <taxon>Oculatellaceae</taxon>
        <taxon>Drouetiella</taxon>
    </lineage>
</organism>
<dbReference type="InterPro" id="IPR040079">
    <property type="entry name" value="Glutathione_S-Trfase"/>
</dbReference>
<protein>
    <submittedName>
        <fullName evidence="2">Glutathione S-transferase family protein</fullName>
    </submittedName>
</protein>
<dbReference type="Proteomes" id="UP000757435">
    <property type="component" value="Unassembled WGS sequence"/>
</dbReference>
<dbReference type="PANTHER" id="PTHR42673">
    <property type="entry name" value="MALEYLACETOACETATE ISOMERASE"/>
    <property type="match status" value="1"/>
</dbReference>
<evidence type="ECO:0000313" key="2">
    <source>
        <dbReference type="EMBL" id="MBW4659146.1"/>
    </source>
</evidence>
<dbReference type="SUPFAM" id="SSF52833">
    <property type="entry name" value="Thioredoxin-like"/>
    <property type="match status" value="1"/>
</dbReference>
<dbReference type="SFLD" id="SFLDG00358">
    <property type="entry name" value="Main_(cytGST)"/>
    <property type="match status" value="1"/>
</dbReference>
<dbReference type="GO" id="GO:0004364">
    <property type="term" value="F:glutathione transferase activity"/>
    <property type="evidence" value="ECO:0007669"/>
    <property type="project" value="TreeGrafter"/>
</dbReference>
<dbReference type="PROSITE" id="PS50404">
    <property type="entry name" value="GST_NTER"/>
    <property type="match status" value="1"/>
</dbReference>
<dbReference type="InterPro" id="IPR036249">
    <property type="entry name" value="Thioredoxin-like_sf"/>
</dbReference>
<sequence>MPPLTLIIGNKNYSSWSLRAWLALKQTGAEFEEIRIPLDTPQTRSQILQHSPTGKVPALRHGEILLWESSAICEYLAELFPDRHLWPAEPRARAIARCVSAEMHAGFSPLRQRLSMDCRSRFAWKGAPPDVQADIDRILTLWFACRQEFGEGGDFLFGHWTIADAMFAPVVSRFVTYGVPLDAIAQAYAEATLGLPAMQEWLIAAAAETEVLVDH</sequence>
<evidence type="ECO:0000313" key="3">
    <source>
        <dbReference type="Proteomes" id="UP000757435"/>
    </source>
</evidence>
<dbReference type="GO" id="GO:0006749">
    <property type="term" value="P:glutathione metabolic process"/>
    <property type="evidence" value="ECO:0007669"/>
    <property type="project" value="TreeGrafter"/>
</dbReference>
<dbReference type="Gene3D" id="3.40.30.10">
    <property type="entry name" value="Glutaredoxin"/>
    <property type="match status" value="1"/>
</dbReference>
<dbReference type="AlphaFoldDB" id="A0A951QC52"/>
<dbReference type="Pfam" id="PF13410">
    <property type="entry name" value="GST_C_2"/>
    <property type="match status" value="1"/>
</dbReference>
<dbReference type="CDD" id="cd03194">
    <property type="entry name" value="GST_C_3"/>
    <property type="match status" value="1"/>
</dbReference>
<accession>A0A951QC52</accession>
<reference evidence="2" key="1">
    <citation type="submission" date="2021-05" db="EMBL/GenBank/DDBJ databases">
        <authorList>
            <person name="Pietrasiak N."/>
            <person name="Ward R."/>
            <person name="Stajich J.E."/>
            <person name="Kurbessoian T."/>
        </authorList>
    </citation>
    <scope>NUCLEOTIDE SEQUENCE</scope>
    <source>
        <strain evidence="2">UHER 2000/2452</strain>
    </source>
</reference>
<dbReference type="EMBL" id="JAHHHD010000009">
    <property type="protein sequence ID" value="MBW4659146.1"/>
    <property type="molecule type" value="Genomic_DNA"/>
</dbReference>
<dbReference type="SFLD" id="SFLDS00019">
    <property type="entry name" value="Glutathione_Transferase_(cytos"/>
    <property type="match status" value="1"/>
</dbReference>
<dbReference type="CDD" id="cd03043">
    <property type="entry name" value="GST_N_1"/>
    <property type="match status" value="1"/>
</dbReference>
<dbReference type="FunFam" id="3.40.30.10:FF:000206">
    <property type="entry name" value="Probable glutathione S-transferase"/>
    <property type="match status" value="1"/>
</dbReference>
<evidence type="ECO:0000259" key="1">
    <source>
        <dbReference type="PROSITE" id="PS50404"/>
    </source>
</evidence>
<reference evidence="2" key="2">
    <citation type="journal article" date="2022" name="Microbiol. Resour. Announc.">
        <title>Metagenome Sequencing to Explore Phylogenomics of Terrestrial Cyanobacteria.</title>
        <authorList>
            <person name="Ward R.D."/>
            <person name="Stajich J.E."/>
            <person name="Johansen J.R."/>
            <person name="Huntemann M."/>
            <person name="Clum A."/>
            <person name="Foster B."/>
            <person name="Foster B."/>
            <person name="Roux S."/>
            <person name="Palaniappan K."/>
            <person name="Varghese N."/>
            <person name="Mukherjee S."/>
            <person name="Reddy T.B.K."/>
            <person name="Daum C."/>
            <person name="Copeland A."/>
            <person name="Chen I.A."/>
            <person name="Ivanova N.N."/>
            <person name="Kyrpides N.C."/>
            <person name="Shapiro N."/>
            <person name="Eloe-Fadrosh E.A."/>
            <person name="Pietrasiak N."/>
        </authorList>
    </citation>
    <scope>NUCLEOTIDE SEQUENCE</scope>
    <source>
        <strain evidence="2">UHER 2000/2452</strain>
    </source>
</reference>
<feature type="domain" description="GST N-terminal" evidence="1">
    <location>
        <begin position="2"/>
        <end position="84"/>
    </location>
</feature>
<dbReference type="SUPFAM" id="SSF47616">
    <property type="entry name" value="GST C-terminal domain-like"/>
    <property type="match status" value="1"/>
</dbReference>
<gene>
    <name evidence="2" type="ORF">KME15_10760</name>
</gene>
<comment type="caution">
    <text evidence="2">The sequence shown here is derived from an EMBL/GenBank/DDBJ whole genome shotgun (WGS) entry which is preliminary data.</text>
</comment>
<dbReference type="Gene3D" id="1.20.1050.10">
    <property type="match status" value="1"/>
</dbReference>
<dbReference type="InterPro" id="IPR036282">
    <property type="entry name" value="Glutathione-S-Trfase_C_sf"/>
</dbReference>
<dbReference type="InterPro" id="IPR004045">
    <property type="entry name" value="Glutathione_S-Trfase_N"/>
</dbReference>
<dbReference type="GO" id="GO:0016034">
    <property type="term" value="F:maleylacetoacetate isomerase activity"/>
    <property type="evidence" value="ECO:0007669"/>
    <property type="project" value="TreeGrafter"/>
</dbReference>
<dbReference type="PANTHER" id="PTHR42673:SF4">
    <property type="entry name" value="MALEYLACETOACETATE ISOMERASE"/>
    <property type="match status" value="1"/>
</dbReference>
<proteinExistence type="predicted"/>
<name>A0A951QC52_9CYAN</name>
<dbReference type="GO" id="GO:0006559">
    <property type="term" value="P:L-phenylalanine catabolic process"/>
    <property type="evidence" value="ECO:0007669"/>
    <property type="project" value="TreeGrafter"/>
</dbReference>